<dbReference type="PANTHER" id="PTHR43391:SF82">
    <property type="entry name" value="OXIDOREDUCTASE SADH-RELATED"/>
    <property type="match status" value="1"/>
</dbReference>
<gene>
    <name evidence="4" type="ORF">YH66_15550</name>
</gene>
<dbReference type="PRINTS" id="PR00080">
    <property type="entry name" value="SDRFAMILY"/>
</dbReference>
<evidence type="ECO:0000313" key="4">
    <source>
        <dbReference type="EMBL" id="AKF28838.1"/>
    </source>
</evidence>
<dbReference type="PATRIC" id="fig|92706.3.peg.3275"/>
<protein>
    <submittedName>
        <fullName evidence="4">Short-chain dehydrogenase</fullName>
    </submittedName>
</protein>
<evidence type="ECO:0000256" key="2">
    <source>
        <dbReference type="ARBA" id="ARBA00023002"/>
    </source>
</evidence>
<reference evidence="4 5" key="1">
    <citation type="submission" date="2015-04" db="EMBL/GenBank/DDBJ databases">
        <title>Complete Genome Sequence of Brevibacterium flavum ATCC 15168.</title>
        <authorList>
            <person name="Ahn J."/>
            <person name="Park G."/>
            <person name="Jeon W."/>
            <person name="Jang Y."/>
            <person name="Jang M."/>
            <person name="Lee H."/>
            <person name="Lee H."/>
        </authorList>
    </citation>
    <scope>NUCLEOTIDE SEQUENCE [LARGE SCALE GENOMIC DNA]</scope>
    <source>
        <strain evidence="4 5">ATCC 15168</strain>
    </source>
</reference>
<dbReference type="PANTHER" id="PTHR43391">
    <property type="entry name" value="RETINOL DEHYDROGENASE-RELATED"/>
    <property type="match status" value="1"/>
</dbReference>
<dbReference type="InterPro" id="IPR002347">
    <property type="entry name" value="SDR_fam"/>
</dbReference>
<name>A0A0F6WRS2_9CORY</name>
<sequence>MKSIFISGAANGIGKAVALKFLHEGWLVGAYDIAEITYSHPNLRWGYLNVRQSESWDKALEDFATHTGGTIDVVDNNAGVIIEGPLQDAEEGSVDKLLAINVNGVTLGARAAHPYLARTPGAQLLNMSSASAVYGQPQIAVYSASKFYVAGLTEALNLEWRKDDIRVVDVWPLWAKTDLVNGVKAKSLKRLGVRITPEQVAQAVWDAVHPKSRWAKGKVHHGVSKLDKALYLMKSLSPDRVAMCFARLIAG</sequence>
<dbReference type="GO" id="GO:0016491">
    <property type="term" value="F:oxidoreductase activity"/>
    <property type="evidence" value="ECO:0007669"/>
    <property type="project" value="UniProtKB-KW"/>
</dbReference>
<evidence type="ECO:0000256" key="1">
    <source>
        <dbReference type="ARBA" id="ARBA00006484"/>
    </source>
</evidence>
<proteinExistence type="inferred from homology"/>
<dbReference type="SUPFAM" id="SSF51735">
    <property type="entry name" value="NAD(P)-binding Rossmann-fold domains"/>
    <property type="match status" value="1"/>
</dbReference>
<dbReference type="Gene3D" id="3.40.50.720">
    <property type="entry name" value="NAD(P)-binding Rossmann-like Domain"/>
    <property type="match status" value="1"/>
</dbReference>
<evidence type="ECO:0000256" key="3">
    <source>
        <dbReference type="RuleBase" id="RU000363"/>
    </source>
</evidence>
<dbReference type="InterPro" id="IPR036291">
    <property type="entry name" value="NAD(P)-bd_dom_sf"/>
</dbReference>
<organism evidence="4 5">
    <name type="scientific">[Brevibacterium] flavum</name>
    <dbReference type="NCBI Taxonomy" id="92706"/>
    <lineage>
        <taxon>Bacteria</taxon>
        <taxon>Bacillati</taxon>
        <taxon>Actinomycetota</taxon>
        <taxon>Actinomycetes</taxon>
        <taxon>Mycobacteriales</taxon>
        <taxon>Corynebacteriaceae</taxon>
        <taxon>Corynebacterium</taxon>
    </lineage>
</organism>
<keyword evidence="5" id="KW-1185">Reference proteome</keyword>
<dbReference type="HOGENOM" id="CLU_010194_2_1_11"/>
<accession>A0A0F6WRS2</accession>
<dbReference type="NCBIfam" id="NF006123">
    <property type="entry name" value="PRK08267.1"/>
    <property type="match status" value="1"/>
</dbReference>
<dbReference type="RefSeq" id="WP_004567972.1">
    <property type="nucleotide sequence ID" value="NZ_CP011309.1"/>
</dbReference>
<dbReference type="PRINTS" id="PR00081">
    <property type="entry name" value="GDHRDH"/>
</dbReference>
<dbReference type="Pfam" id="PF00106">
    <property type="entry name" value="adh_short"/>
    <property type="match status" value="1"/>
</dbReference>
<keyword evidence="2" id="KW-0560">Oxidoreductase</keyword>
<evidence type="ECO:0000313" key="5">
    <source>
        <dbReference type="Proteomes" id="UP000034037"/>
    </source>
</evidence>
<comment type="similarity">
    <text evidence="1 3">Belongs to the short-chain dehydrogenases/reductases (SDR) family.</text>
</comment>
<dbReference type="EMBL" id="CP011309">
    <property type="protein sequence ID" value="AKF28838.1"/>
    <property type="molecule type" value="Genomic_DNA"/>
</dbReference>
<dbReference type="AlphaFoldDB" id="A0A0F6WRS2"/>
<dbReference type="Proteomes" id="UP000034037">
    <property type="component" value="Chromosome"/>
</dbReference>